<evidence type="ECO:0000313" key="2">
    <source>
        <dbReference type="EMBL" id="KKL20053.1"/>
    </source>
</evidence>
<name>A0A0F9E7L4_9ZZZZ</name>
<protein>
    <recommendedName>
        <fullName evidence="1">DNA ligase D 3'-phosphoesterase domain-containing protein</fullName>
    </recommendedName>
</protein>
<comment type="caution">
    <text evidence="2">The sequence shown here is derived from an EMBL/GenBank/DDBJ whole genome shotgun (WGS) entry which is preliminary data.</text>
</comment>
<accession>A0A0F9E7L4</accession>
<proteinExistence type="predicted"/>
<sequence>MPRFVVQEHHATHLHYDFRLELDGVLKSWAVPKGPSMDPSNKRLAIEVGDHLLEYGDFEGTIAGDEYGAGEVRIWDSGQYESRGGGPGEGKWEFELHGASLKGLFVIFRMKGKYGNWLLVKKKDGHEQRGFKLKAILAIMD</sequence>
<organism evidence="2">
    <name type="scientific">marine sediment metagenome</name>
    <dbReference type="NCBI Taxonomy" id="412755"/>
    <lineage>
        <taxon>unclassified sequences</taxon>
        <taxon>metagenomes</taxon>
        <taxon>ecological metagenomes</taxon>
    </lineage>
</organism>
<dbReference type="NCBIfam" id="TIGR02777">
    <property type="entry name" value="LigD_PE_dom"/>
    <property type="match status" value="1"/>
</dbReference>
<dbReference type="PANTHER" id="PTHR39465:SF1">
    <property type="entry name" value="DNA LIGASE D 3'-PHOSPHOESTERASE DOMAIN-CONTAINING PROTEIN"/>
    <property type="match status" value="1"/>
</dbReference>
<dbReference type="Pfam" id="PF13298">
    <property type="entry name" value="LigD_N"/>
    <property type="match status" value="1"/>
</dbReference>
<feature type="domain" description="DNA ligase D 3'-phosphoesterase" evidence="1">
    <location>
        <begin position="7"/>
        <end position="109"/>
    </location>
</feature>
<dbReference type="InterPro" id="IPR014144">
    <property type="entry name" value="LigD_PE_domain"/>
</dbReference>
<dbReference type="PANTHER" id="PTHR39465">
    <property type="entry name" value="DNA LIGASE D, 3'-PHOSPHOESTERASE DOMAIN"/>
    <property type="match status" value="1"/>
</dbReference>
<reference evidence="2" key="1">
    <citation type="journal article" date="2015" name="Nature">
        <title>Complex archaea that bridge the gap between prokaryotes and eukaryotes.</title>
        <authorList>
            <person name="Spang A."/>
            <person name="Saw J.H."/>
            <person name="Jorgensen S.L."/>
            <person name="Zaremba-Niedzwiedzka K."/>
            <person name="Martijn J."/>
            <person name="Lind A.E."/>
            <person name="van Eijk R."/>
            <person name="Schleper C."/>
            <person name="Guy L."/>
            <person name="Ettema T.J."/>
        </authorList>
    </citation>
    <scope>NUCLEOTIDE SEQUENCE</scope>
</reference>
<gene>
    <name evidence="2" type="ORF">LCGC14_2459310</name>
</gene>
<dbReference type="AlphaFoldDB" id="A0A0F9E7L4"/>
<dbReference type="EMBL" id="LAZR01038250">
    <property type="protein sequence ID" value="KKL20053.1"/>
    <property type="molecule type" value="Genomic_DNA"/>
</dbReference>
<evidence type="ECO:0000259" key="1">
    <source>
        <dbReference type="Pfam" id="PF13298"/>
    </source>
</evidence>